<reference evidence="4" key="1">
    <citation type="submission" date="2017-02" db="EMBL/GenBank/DDBJ databases">
        <authorList>
            <person name="Varghese N."/>
            <person name="Submissions S."/>
        </authorList>
    </citation>
    <scope>NUCLEOTIDE SEQUENCE [LARGE SCALE GENOMIC DNA]</scope>
    <source>
        <strain evidence="4">DSM 22385</strain>
    </source>
</reference>
<dbReference type="Gene3D" id="1.10.287.70">
    <property type="match status" value="1"/>
</dbReference>
<gene>
    <name evidence="3" type="ORF">SAMN05661099_0127</name>
</gene>
<dbReference type="STRING" id="572036.SAMN05661099_0127"/>
<keyword evidence="1" id="KW-1133">Transmembrane helix</keyword>
<dbReference type="InterPro" id="IPR013099">
    <property type="entry name" value="K_chnl_dom"/>
</dbReference>
<proteinExistence type="predicted"/>
<feature type="transmembrane region" description="Helical" evidence="1">
    <location>
        <begin position="198"/>
        <end position="219"/>
    </location>
</feature>
<dbReference type="Pfam" id="PF07885">
    <property type="entry name" value="Ion_trans_2"/>
    <property type="match status" value="1"/>
</dbReference>
<keyword evidence="1" id="KW-0812">Transmembrane</keyword>
<feature type="domain" description="Potassium channel" evidence="2">
    <location>
        <begin position="156"/>
        <end position="219"/>
    </location>
</feature>
<feature type="transmembrane region" description="Helical" evidence="1">
    <location>
        <begin position="78"/>
        <end position="97"/>
    </location>
</feature>
<evidence type="ECO:0000313" key="4">
    <source>
        <dbReference type="Proteomes" id="UP000189981"/>
    </source>
</evidence>
<evidence type="ECO:0000256" key="1">
    <source>
        <dbReference type="SAM" id="Phobius"/>
    </source>
</evidence>
<sequence>MKRHFNKLLFGNQALNKLEEQPHIPHFNKIRDVWQNSNYNDFGIERIFRLFLVTSKIFFPGVYLDYVHRKSSYHRRKITGELYVIFKTAMPFVMLYFKLWNIPWLFALNIYLLIETYVYIFHKIFLPEHNSNRNFNRSLILLFFNFTEVIGSYAVIYAAGTYFNQPVKTITEALYFSLITGATVGYGDVFPINHDGKLLVMSQLVSTLSFLLLFFNFFAPRAQDHPARSRGI</sequence>
<accession>A0A1T4ZZR7</accession>
<dbReference type="AlphaFoldDB" id="A0A1T4ZZR7"/>
<dbReference type="SUPFAM" id="SSF81324">
    <property type="entry name" value="Voltage-gated potassium channels"/>
    <property type="match status" value="1"/>
</dbReference>
<dbReference type="OrthoDB" id="9799090at2"/>
<dbReference type="EMBL" id="FUYR01000001">
    <property type="protein sequence ID" value="SKB28095.1"/>
    <property type="molecule type" value="Genomic_DNA"/>
</dbReference>
<organism evidence="3 4">
    <name type="scientific">Daejeonella lutea</name>
    <dbReference type="NCBI Taxonomy" id="572036"/>
    <lineage>
        <taxon>Bacteria</taxon>
        <taxon>Pseudomonadati</taxon>
        <taxon>Bacteroidota</taxon>
        <taxon>Sphingobacteriia</taxon>
        <taxon>Sphingobacteriales</taxon>
        <taxon>Sphingobacteriaceae</taxon>
        <taxon>Daejeonella</taxon>
    </lineage>
</organism>
<keyword evidence="1" id="KW-0472">Membrane</keyword>
<keyword evidence="4" id="KW-1185">Reference proteome</keyword>
<evidence type="ECO:0000259" key="2">
    <source>
        <dbReference type="Pfam" id="PF07885"/>
    </source>
</evidence>
<feature type="transmembrane region" description="Helical" evidence="1">
    <location>
        <begin position="138"/>
        <end position="159"/>
    </location>
</feature>
<dbReference type="Proteomes" id="UP000189981">
    <property type="component" value="Unassembled WGS sequence"/>
</dbReference>
<name>A0A1T4ZZR7_9SPHI</name>
<feature type="transmembrane region" description="Helical" evidence="1">
    <location>
        <begin position="103"/>
        <end position="126"/>
    </location>
</feature>
<evidence type="ECO:0000313" key="3">
    <source>
        <dbReference type="EMBL" id="SKB28095.1"/>
    </source>
</evidence>
<protein>
    <submittedName>
        <fullName evidence="3">Ion channel</fullName>
    </submittedName>
</protein>
<dbReference type="RefSeq" id="WP_079700637.1">
    <property type="nucleotide sequence ID" value="NZ_FUYR01000001.1"/>
</dbReference>